<accession>A0AAQ4E4G8</accession>
<proteinExistence type="predicted"/>
<feature type="transmembrane region" description="Helical" evidence="1">
    <location>
        <begin position="47"/>
        <end position="69"/>
    </location>
</feature>
<comment type="caution">
    <text evidence="2">The sequence shown here is derived from an EMBL/GenBank/DDBJ whole genome shotgun (WGS) entry which is preliminary data.</text>
</comment>
<keyword evidence="1" id="KW-0812">Transmembrane</keyword>
<evidence type="ECO:0000313" key="2">
    <source>
        <dbReference type="EMBL" id="KAK8769522.1"/>
    </source>
</evidence>
<gene>
    <name evidence="2" type="ORF">V5799_014014</name>
</gene>
<evidence type="ECO:0000313" key="3">
    <source>
        <dbReference type="Proteomes" id="UP001321473"/>
    </source>
</evidence>
<dbReference type="AlphaFoldDB" id="A0AAQ4E4G8"/>
<keyword evidence="1" id="KW-0472">Membrane</keyword>
<protein>
    <submittedName>
        <fullName evidence="2">Uncharacterized protein</fullName>
    </submittedName>
</protein>
<feature type="transmembrane region" description="Helical" evidence="1">
    <location>
        <begin position="89"/>
        <end position="109"/>
    </location>
</feature>
<dbReference type="Proteomes" id="UP001321473">
    <property type="component" value="Unassembled WGS sequence"/>
</dbReference>
<organism evidence="2 3">
    <name type="scientific">Amblyomma americanum</name>
    <name type="common">Lone star tick</name>
    <dbReference type="NCBI Taxonomy" id="6943"/>
    <lineage>
        <taxon>Eukaryota</taxon>
        <taxon>Metazoa</taxon>
        <taxon>Ecdysozoa</taxon>
        <taxon>Arthropoda</taxon>
        <taxon>Chelicerata</taxon>
        <taxon>Arachnida</taxon>
        <taxon>Acari</taxon>
        <taxon>Parasitiformes</taxon>
        <taxon>Ixodida</taxon>
        <taxon>Ixodoidea</taxon>
        <taxon>Ixodidae</taxon>
        <taxon>Amblyomminae</taxon>
        <taxon>Amblyomma</taxon>
    </lineage>
</organism>
<reference evidence="2 3" key="1">
    <citation type="journal article" date="2023" name="Arcadia Sci">
        <title>De novo assembly of a long-read Amblyomma americanum tick genome.</title>
        <authorList>
            <person name="Chou S."/>
            <person name="Poskanzer K.E."/>
            <person name="Rollins M."/>
            <person name="Thuy-Boun P.S."/>
        </authorList>
    </citation>
    <scope>NUCLEOTIDE SEQUENCE [LARGE SCALE GENOMIC DNA]</scope>
    <source>
        <strain evidence="2">F_SG_1</strain>
        <tissue evidence="2">Salivary glands</tissue>
    </source>
</reference>
<feature type="transmembrane region" description="Helical" evidence="1">
    <location>
        <begin position="20"/>
        <end position="40"/>
    </location>
</feature>
<dbReference type="EMBL" id="JARKHS020022507">
    <property type="protein sequence ID" value="KAK8769522.1"/>
    <property type="molecule type" value="Genomic_DNA"/>
</dbReference>
<evidence type="ECO:0000256" key="1">
    <source>
        <dbReference type="SAM" id="Phobius"/>
    </source>
</evidence>
<keyword evidence="1" id="KW-1133">Transmembrane helix</keyword>
<sequence length="117" mass="13137">MEAYGVSSWVYWMGNLVVELAKLFFITVPTALVWTYTAVFQSTSIDVQLLLITLFFASSLALCLLIASFATRREHMSQPSSLSPTCRIFRIYFTATAALFCGSFTITALREYITSVH</sequence>
<keyword evidence="3" id="KW-1185">Reference proteome</keyword>
<name>A0AAQ4E4G8_AMBAM</name>